<name>A0A8S0Z5Q9_ARCPL</name>
<evidence type="ECO:0000313" key="2">
    <source>
        <dbReference type="Proteomes" id="UP000494256"/>
    </source>
</evidence>
<proteinExistence type="predicted"/>
<comment type="caution">
    <text evidence="1">The sequence shown here is derived from an EMBL/GenBank/DDBJ whole genome shotgun (WGS) entry which is preliminary data.</text>
</comment>
<dbReference type="EMBL" id="CADEBD010000276">
    <property type="protein sequence ID" value="CAB3227176.1"/>
    <property type="molecule type" value="Genomic_DNA"/>
</dbReference>
<dbReference type="AlphaFoldDB" id="A0A8S0Z5Q9"/>
<accession>A0A8S0Z5Q9</accession>
<dbReference type="Proteomes" id="UP000494256">
    <property type="component" value="Unassembled WGS sequence"/>
</dbReference>
<evidence type="ECO:0000313" key="1">
    <source>
        <dbReference type="EMBL" id="CAB3227176.1"/>
    </source>
</evidence>
<gene>
    <name evidence="1" type="ORF">APLA_LOCUS2841</name>
</gene>
<dbReference type="OrthoDB" id="10444516at2759"/>
<sequence>MNIVLDFKSVLLFQLFYQIRNTSCSYHKSFDQHLDSQSQENDSEADEGEEYHHYKTSNRYHNYDFEKDNKIPYNYDECNSCACQKCDNPPDCCKEVCKSCSKPSERLSDIQMMALSQMPQLSMAISPESPMTLHQMLQMSLGQNSMSEMQMPQMQVAQMQIPQMPMPQMQIPQMQLPEMQVPQLQMPVMQMSRMPSPGRQFSFSDQGLIYFPLSSNLMTFLKNYSLPELTESKAQQIDNISTTDIISATKTVTTISIPTGETQTTTQIAVRATTKEDTEIHKTRLKQIETKNMLEAAIKNALSALSNNVRKTEDKSSSHYNRYVMASALRKTKPVISKIDSLRFGNLPIANNMAESLILETRNAKGIRP</sequence>
<reference evidence="1 2" key="1">
    <citation type="submission" date="2020-04" db="EMBL/GenBank/DDBJ databases">
        <authorList>
            <person name="Wallbank WR R."/>
            <person name="Pardo Diaz C."/>
            <person name="Kozak K."/>
            <person name="Martin S."/>
            <person name="Jiggins C."/>
            <person name="Moest M."/>
            <person name="Warren A I."/>
            <person name="Byers J.R.P. K."/>
            <person name="Montejo-Kovacevich G."/>
            <person name="Yen C E."/>
        </authorList>
    </citation>
    <scope>NUCLEOTIDE SEQUENCE [LARGE SCALE GENOMIC DNA]</scope>
</reference>
<organism evidence="1 2">
    <name type="scientific">Arctia plantaginis</name>
    <name type="common">Wood tiger moth</name>
    <name type="synonym">Phalaena plantaginis</name>
    <dbReference type="NCBI Taxonomy" id="874455"/>
    <lineage>
        <taxon>Eukaryota</taxon>
        <taxon>Metazoa</taxon>
        <taxon>Ecdysozoa</taxon>
        <taxon>Arthropoda</taxon>
        <taxon>Hexapoda</taxon>
        <taxon>Insecta</taxon>
        <taxon>Pterygota</taxon>
        <taxon>Neoptera</taxon>
        <taxon>Endopterygota</taxon>
        <taxon>Lepidoptera</taxon>
        <taxon>Glossata</taxon>
        <taxon>Ditrysia</taxon>
        <taxon>Noctuoidea</taxon>
        <taxon>Erebidae</taxon>
        <taxon>Arctiinae</taxon>
        <taxon>Arctia</taxon>
    </lineage>
</organism>
<protein>
    <submittedName>
        <fullName evidence="1">Uncharacterized protein</fullName>
    </submittedName>
</protein>